<reference evidence="8" key="1">
    <citation type="journal article" date="2019" name="Int. J. Syst. Evol. Microbiol.">
        <title>The Global Catalogue of Microorganisms (GCM) 10K type strain sequencing project: providing services to taxonomists for standard genome sequencing and annotation.</title>
        <authorList>
            <consortium name="The Broad Institute Genomics Platform"/>
            <consortium name="The Broad Institute Genome Sequencing Center for Infectious Disease"/>
            <person name="Wu L."/>
            <person name="Ma J."/>
        </authorList>
    </citation>
    <scope>NUCLEOTIDE SEQUENCE [LARGE SCALE GENOMIC DNA]</scope>
    <source>
        <strain evidence="8">NBRC 102407</strain>
    </source>
</reference>
<evidence type="ECO:0000256" key="6">
    <source>
        <dbReference type="SAM" id="SignalP"/>
    </source>
</evidence>
<organism evidence="7 8">
    <name type="scientific">Zoogloea oryzae</name>
    <dbReference type="NCBI Taxonomy" id="310767"/>
    <lineage>
        <taxon>Bacteria</taxon>
        <taxon>Pseudomonadati</taxon>
        <taxon>Pseudomonadota</taxon>
        <taxon>Betaproteobacteria</taxon>
        <taxon>Rhodocyclales</taxon>
        <taxon>Zoogloeaceae</taxon>
        <taxon>Zoogloea</taxon>
    </lineage>
</organism>
<dbReference type="Pfam" id="PF07813">
    <property type="entry name" value="LTXXQ"/>
    <property type="match status" value="1"/>
</dbReference>
<evidence type="ECO:0000256" key="4">
    <source>
        <dbReference type="ARBA" id="ARBA00022764"/>
    </source>
</evidence>
<evidence type="ECO:0000256" key="2">
    <source>
        <dbReference type="ARBA" id="ARBA00008441"/>
    </source>
</evidence>
<gene>
    <name evidence="7" type="ORF">GCM10007933_34710</name>
</gene>
<evidence type="ECO:0000256" key="1">
    <source>
        <dbReference type="ARBA" id="ARBA00004418"/>
    </source>
</evidence>
<evidence type="ECO:0000256" key="3">
    <source>
        <dbReference type="ARBA" id="ARBA00022729"/>
    </source>
</evidence>
<dbReference type="Proteomes" id="UP001157167">
    <property type="component" value="Unassembled WGS sequence"/>
</dbReference>
<dbReference type="PANTHER" id="PTHR38102:SF1">
    <property type="entry name" value="PERIPLASMIC CHAPERONE SPY"/>
    <property type="match status" value="1"/>
</dbReference>
<name>A0ABQ6FGX6_9RHOO</name>
<feature type="region of interest" description="Disordered" evidence="5">
    <location>
        <begin position="145"/>
        <end position="177"/>
    </location>
</feature>
<accession>A0ABQ6FGX6</accession>
<dbReference type="RefSeq" id="WP_284189162.1">
    <property type="nucleotide sequence ID" value="NZ_BSPX01000068.1"/>
</dbReference>
<protein>
    <recommendedName>
        <fullName evidence="9">Periplasmic heavy metal sensor</fullName>
    </recommendedName>
</protein>
<dbReference type="Gene3D" id="1.20.120.1490">
    <property type="match status" value="1"/>
</dbReference>
<dbReference type="PIRSF" id="PIRSF034445">
    <property type="entry name" value="CpxP_Spy"/>
    <property type="match status" value="1"/>
</dbReference>
<feature type="chain" id="PRO_5046224382" description="Periplasmic heavy metal sensor" evidence="6">
    <location>
        <begin position="28"/>
        <end position="177"/>
    </location>
</feature>
<evidence type="ECO:0000313" key="8">
    <source>
        <dbReference type="Proteomes" id="UP001157167"/>
    </source>
</evidence>
<evidence type="ECO:0000256" key="5">
    <source>
        <dbReference type="SAM" id="MobiDB-lite"/>
    </source>
</evidence>
<feature type="compositionally biased region" description="Basic and acidic residues" evidence="5">
    <location>
        <begin position="145"/>
        <end position="162"/>
    </location>
</feature>
<keyword evidence="4" id="KW-0574">Periplasm</keyword>
<dbReference type="InterPro" id="IPR012899">
    <property type="entry name" value="LTXXQ"/>
</dbReference>
<comment type="caution">
    <text evidence="7">The sequence shown here is derived from an EMBL/GenBank/DDBJ whole genome shotgun (WGS) entry which is preliminary data.</text>
</comment>
<comment type="subcellular location">
    <subcellularLocation>
        <location evidence="1">Periplasm</location>
    </subcellularLocation>
</comment>
<dbReference type="InterPro" id="IPR052211">
    <property type="entry name" value="Cpx_auxiliary_protein"/>
</dbReference>
<dbReference type="EMBL" id="BSPX01000068">
    <property type="protein sequence ID" value="GLT24000.1"/>
    <property type="molecule type" value="Genomic_DNA"/>
</dbReference>
<evidence type="ECO:0008006" key="9">
    <source>
        <dbReference type="Google" id="ProtNLM"/>
    </source>
</evidence>
<dbReference type="CDD" id="cd09916">
    <property type="entry name" value="CpxP_like"/>
    <property type="match status" value="1"/>
</dbReference>
<sequence length="177" mass="19332">MNLRKKILPPLALATATAAALPFAAQAMDGGPHCDGHGPRFGMRGGMDHFEGGMHMPPFVRELKLTEAQRDQIFKIMHEQAPAMREKAKEARKARTDLRALTFSGNYDEAKVKALADTEAQAMAAMTQMRAAGANQIYQLLTPEQRKKADELKAQFEADGPRRAGPPPADAPAGKRR</sequence>
<keyword evidence="8" id="KW-1185">Reference proteome</keyword>
<evidence type="ECO:0000313" key="7">
    <source>
        <dbReference type="EMBL" id="GLT24000.1"/>
    </source>
</evidence>
<comment type="similarity">
    <text evidence="2">Belongs to the CpxP/Spy family.</text>
</comment>
<dbReference type="PANTHER" id="PTHR38102">
    <property type="entry name" value="PERIPLASMIC CHAPERONE SPY"/>
    <property type="match status" value="1"/>
</dbReference>
<proteinExistence type="inferred from homology"/>
<keyword evidence="3 6" id="KW-0732">Signal</keyword>
<feature type="signal peptide" evidence="6">
    <location>
        <begin position="1"/>
        <end position="27"/>
    </location>
</feature>